<sequence length="741" mass="83152">MTCRSEETNWGLLFDIALSHGESLRRQRLTYVGFMTLLRSAGVVGPVTGIYQVLLGALWQHHGLQRSCNEGGKGGETKNALDLTMDIDGFITIMNVVCIRCYQAQRFSEMLEDDHPISEAVTLCAEEQGKIHSSVTYTMRRFFKPFISRSIVLKRMVVSLDSRKNSWTPYANRLITHILAASADSIVFPLFDRYAECGRIYRPSFEGMVDDIFPHFSPSQRNAALSVFTYDGFTGIHKLMKYVHPDVDKETRAALELHSFAEALLMLAIVAFSNESQHKHHRPFTAKVWAAFEDYYCKFLGVPMVSDPIKDNKFASITPSANLVFPAEVPLNKLSSFLISGWNLTVDDWPCDTPDPGKGYPPRILKFPEDGFDDIPLMDKQESAAKAPTSTTGMAAKLFEEELIRPTPAEYSLPIYGVQRCTVYVDEQRANAFQRAPNIVEVVIPKSMWNISIDGTKVEFVTYGDEGKLLLRPNKDVTISIRDVKGSTTFETKSVPLLESPFEQVILPPQMEVLRTAFSHHAANDLLPVERFDDACAELCIITSGTKDHCFLFAKSKLEGSEERIPLKGAETLESAQGISFSEFVSALATVLLRRHEARNTLPDIPYLLAVGSSRMKKSLPPLAEWKGENSGNPAQWLPLKLTQPHNARIDVPYDNALRKKSSFLRRYSGTEGLLKSLGKDHHMLRPLPAFPVEVKTVDVVSQYDDDEKGLFDKVAKTSSSLQESFLKEEMVVSRKGWTLE</sequence>
<comment type="caution">
    <text evidence="1">The sequence shown here is derived from an EMBL/GenBank/DDBJ whole genome shotgun (WGS) entry which is preliminary data.</text>
</comment>
<dbReference type="EMBL" id="CZPT02001566">
    <property type="protein sequence ID" value="SCU71109.1"/>
    <property type="molecule type" value="Genomic_DNA"/>
</dbReference>
<accession>A0A1G4IFK0</accession>
<reference evidence="1" key="1">
    <citation type="submission" date="2016-09" db="EMBL/GenBank/DDBJ databases">
        <authorList>
            <person name="Hebert L."/>
            <person name="Moumen B."/>
        </authorList>
    </citation>
    <scope>NUCLEOTIDE SEQUENCE [LARGE SCALE GENOMIC DNA]</scope>
    <source>
        <strain evidence="1">OVI</strain>
    </source>
</reference>
<protein>
    <submittedName>
        <fullName evidence="1">Uncharacterized protein</fullName>
    </submittedName>
</protein>
<organism evidence="1 2">
    <name type="scientific">Trypanosoma equiperdum</name>
    <dbReference type="NCBI Taxonomy" id="5694"/>
    <lineage>
        <taxon>Eukaryota</taxon>
        <taxon>Discoba</taxon>
        <taxon>Euglenozoa</taxon>
        <taxon>Kinetoplastea</taxon>
        <taxon>Metakinetoplastina</taxon>
        <taxon>Trypanosomatida</taxon>
        <taxon>Trypanosomatidae</taxon>
        <taxon>Trypanosoma</taxon>
    </lineage>
</organism>
<name>A0A1G4IFK0_TRYEQ</name>
<dbReference type="GeneID" id="92376629"/>
<proteinExistence type="predicted"/>
<dbReference type="VEuPathDB" id="TriTrypDB:TEOVI_000268900"/>
<dbReference type="RefSeq" id="XP_067081825.1">
    <property type="nucleotide sequence ID" value="XM_067225724.1"/>
</dbReference>
<gene>
    <name evidence="1" type="ORF">TEOVI_000268900</name>
</gene>
<evidence type="ECO:0000313" key="1">
    <source>
        <dbReference type="EMBL" id="SCU71109.1"/>
    </source>
</evidence>
<dbReference type="Proteomes" id="UP000195570">
    <property type="component" value="Unassembled WGS sequence"/>
</dbReference>
<evidence type="ECO:0000313" key="2">
    <source>
        <dbReference type="Proteomes" id="UP000195570"/>
    </source>
</evidence>
<dbReference type="AlphaFoldDB" id="A0A1G4IFK0"/>
<keyword evidence="2" id="KW-1185">Reference proteome</keyword>